<dbReference type="InterPro" id="IPR001810">
    <property type="entry name" value="F-box_dom"/>
</dbReference>
<keyword evidence="6" id="KW-0408">Iron</keyword>
<keyword evidence="11" id="KW-1185">Reference proteome</keyword>
<dbReference type="GO" id="GO:0005737">
    <property type="term" value="C:cytoplasm"/>
    <property type="evidence" value="ECO:0007669"/>
    <property type="project" value="TreeGrafter"/>
</dbReference>
<reference evidence="10 11" key="1">
    <citation type="submission" date="2021-09" db="EMBL/GenBank/DDBJ databases">
        <title>Genomic insights and catalytic innovation underlie evolution of tropane alkaloids biosynthesis.</title>
        <authorList>
            <person name="Wang Y.-J."/>
            <person name="Tian T."/>
            <person name="Huang J.-P."/>
            <person name="Huang S.-X."/>
        </authorList>
    </citation>
    <scope>NUCLEOTIDE SEQUENCE [LARGE SCALE GENOMIC DNA]</scope>
    <source>
        <strain evidence="10">KIB-2018</strain>
        <tissue evidence="10">Leaf</tissue>
    </source>
</reference>
<accession>A0AAV8U168</accession>
<dbReference type="CDD" id="cd09917">
    <property type="entry name" value="F-box_SF"/>
    <property type="match status" value="1"/>
</dbReference>
<keyword evidence="5" id="KW-0560">Oxidoreductase</keyword>
<evidence type="ECO:0000313" key="10">
    <source>
        <dbReference type="EMBL" id="KAJ8772103.1"/>
    </source>
</evidence>
<gene>
    <name evidence="10" type="ORF">K2173_027280</name>
</gene>
<comment type="subcellular location">
    <subcellularLocation>
        <location evidence="2">Nucleus</location>
    </subcellularLocation>
</comment>
<protein>
    <recommendedName>
        <fullName evidence="12">F-box protein</fullName>
    </recommendedName>
</protein>
<name>A0AAV8U168_9ROSI</name>
<evidence type="ECO:0000256" key="5">
    <source>
        <dbReference type="ARBA" id="ARBA00023002"/>
    </source>
</evidence>
<dbReference type="PANTHER" id="PTHR12480:SF35">
    <property type="entry name" value="TRANSCRIPTION FACTOR JUMONJI, JMJC DOMAIN-CONTAINING PROTEIN"/>
    <property type="match status" value="1"/>
</dbReference>
<comment type="cofactor">
    <cofactor evidence="1">
        <name>Fe(2+)</name>
        <dbReference type="ChEBI" id="CHEBI:29033"/>
    </cofactor>
</comment>
<dbReference type="AlphaFoldDB" id="A0AAV8U168"/>
<dbReference type="Pfam" id="PF13621">
    <property type="entry name" value="Cupin_8"/>
    <property type="match status" value="1"/>
</dbReference>
<dbReference type="GO" id="GO:0046872">
    <property type="term" value="F:metal ion binding"/>
    <property type="evidence" value="ECO:0007669"/>
    <property type="project" value="UniProtKB-KW"/>
</dbReference>
<dbReference type="InterPro" id="IPR041667">
    <property type="entry name" value="Cupin_8"/>
</dbReference>
<dbReference type="PANTHER" id="PTHR12480">
    <property type="entry name" value="ARGININE DEMETHYLASE AND LYSYL-HYDROXYLASE JMJD"/>
    <property type="match status" value="1"/>
</dbReference>
<dbReference type="SMART" id="SM00558">
    <property type="entry name" value="JmjC"/>
    <property type="match status" value="1"/>
</dbReference>
<evidence type="ECO:0000256" key="4">
    <source>
        <dbReference type="ARBA" id="ARBA00022723"/>
    </source>
</evidence>
<evidence type="ECO:0000256" key="3">
    <source>
        <dbReference type="ARBA" id="ARBA00006801"/>
    </source>
</evidence>
<keyword evidence="7" id="KW-0539">Nucleus</keyword>
<dbReference type="PROSITE" id="PS51184">
    <property type="entry name" value="JMJC"/>
    <property type="match status" value="1"/>
</dbReference>
<keyword evidence="4" id="KW-0479">Metal-binding</keyword>
<dbReference type="GO" id="GO:0016491">
    <property type="term" value="F:oxidoreductase activity"/>
    <property type="evidence" value="ECO:0007669"/>
    <property type="project" value="UniProtKB-KW"/>
</dbReference>
<comment type="caution">
    <text evidence="10">The sequence shown here is derived from an EMBL/GenBank/DDBJ whole genome shotgun (WGS) entry which is preliminary data.</text>
</comment>
<dbReference type="SMART" id="SM00256">
    <property type="entry name" value="FBOX"/>
    <property type="match status" value="1"/>
</dbReference>
<evidence type="ECO:0000259" key="8">
    <source>
        <dbReference type="PROSITE" id="PS50181"/>
    </source>
</evidence>
<dbReference type="PROSITE" id="PS50181">
    <property type="entry name" value="FBOX"/>
    <property type="match status" value="1"/>
</dbReference>
<comment type="similarity">
    <text evidence="3">Belongs to the JARID1 histone demethylase family.</text>
</comment>
<dbReference type="SUPFAM" id="SSF56112">
    <property type="entry name" value="Protein kinase-like (PK-like)"/>
    <property type="match status" value="1"/>
</dbReference>
<dbReference type="InterPro" id="IPR011009">
    <property type="entry name" value="Kinase-like_dom_sf"/>
</dbReference>
<dbReference type="Gene3D" id="1.20.1280.50">
    <property type="match status" value="1"/>
</dbReference>
<dbReference type="InterPro" id="IPR003347">
    <property type="entry name" value="JmjC_dom"/>
</dbReference>
<evidence type="ECO:0008006" key="12">
    <source>
        <dbReference type="Google" id="ProtNLM"/>
    </source>
</evidence>
<dbReference type="FunFam" id="2.60.120.650:FF:000045">
    <property type="entry name" value="F-box protein At1g78280"/>
    <property type="match status" value="1"/>
</dbReference>
<dbReference type="Proteomes" id="UP001159364">
    <property type="component" value="Linkage Group LG02"/>
</dbReference>
<dbReference type="EMBL" id="JAIWQS010000002">
    <property type="protein sequence ID" value="KAJ8772103.1"/>
    <property type="molecule type" value="Genomic_DNA"/>
</dbReference>
<dbReference type="Gene3D" id="2.60.120.650">
    <property type="entry name" value="Cupin"/>
    <property type="match status" value="1"/>
</dbReference>
<evidence type="ECO:0000259" key="9">
    <source>
        <dbReference type="PROSITE" id="PS51184"/>
    </source>
</evidence>
<evidence type="ECO:0000256" key="1">
    <source>
        <dbReference type="ARBA" id="ARBA00001954"/>
    </source>
</evidence>
<feature type="domain" description="F-box" evidence="8">
    <location>
        <begin position="19"/>
        <end position="65"/>
    </location>
</feature>
<dbReference type="Pfam" id="PF12937">
    <property type="entry name" value="F-box-like"/>
    <property type="match status" value="1"/>
</dbReference>
<dbReference type="InterPro" id="IPR036047">
    <property type="entry name" value="F-box-like_dom_sf"/>
</dbReference>
<evidence type="ECO:0000256" key="7">
    <source>
        <dbReference type="ARBA" id="ARBA00023242"/>
    </source>
</evidence>
<organism evidence="10 11">
    <name type="scientific">Erythroxylum novogranatense</name>
    <dbReference type="NCBI Taxonomy" id="1862640"/>
    <lineage>
        <taxon>Eukaryota</taxon>
        <taxon>Viridiplantae</taxon>
        <taxon>Streptophyta</taxon>
        <taxon>Embryophyta</taxon>
        <taxon>Tracheophyta</taxon>
        <taxon>Spermatophyta</taxon>
        <taxon>Magnoliopsida</taxon>
        <taxon>eudicotyledons</taxon>
        <taxon>Gunneridae</taxon>
        <taxon>Pentapetalae</taxon>
        <taxon>rosids</taxon>
        <taxon>fabids</taxon>
        <taxon>Malpighiales</taxon>
        <taxon>Erythroxylaceae</taxon>
        <taxon>Erythroxylum</taxon>
    </lineage>
</organism>
<dbReference type="GO" id="GO:0005634">
    <property type="term" value="C:nucleus"/>
    <property type="evidence" value="ECO:0007669"/>
    <property type="project" value="UniProtKB-SubCell"/>
</dbReference>
<proteinExistence type="inferred from homology"/>
<feature type="domain" description="JmjC" evidence="9">
    <location>
        <begin position="222"/>
        <end position="385"/>
    </location>
</feature>
<dbReference type="SUPFAM" id="SSF81383">
    <property type="entry name" value="F-box domain"/>
    <property type="match status" value="1"/>
</dbReference>
<evidence type="ECO:0000313" key="11">
    <source>
        <dbReference type="Proteomes" id="UP001159364"/>
    </source>
</evidence>
<evidence type="ECO:0000256" key="2">
    <source>
        <dbReference type="ARBA" id="ARBA00004123"/>
    </source>
</evidence>
<sequence>MNNSPVHAFPTRDRRPDALGDLKLLPDELICAILEYLSPRDVARLSCVSSVMYILCNEEPLWMILCVRRLDGPLKYKGSWKKTTICLESAPNEYQEQHGKSVEFNGFSSLFLYRRLYRCHTTLNGFAFDHGNVDRKANISLEEFNCQYDGKKPVLLSGLADTWPARKTWTIEQLSQEYGDTAFRISQRSPKKILMKFKDYVSYMNLQHDEDPLYIFDDKFGETAPSLLKDFSVPYLFQEDFFEVLDRDDRPPFRWLIIGPERSGASWHVDPALTSAWNTLLCGRKRWALYPPGRVPLGVTVHVNDEDGDVNIDTPSSLQWWLDFYPLLADEDKPIECIQQPGETIFVPSGWWHCVLNLEPTVAVTQNFVNRKNFEYVCLDMAPGYRHKGVCRAGLLALDGGSFQNAQMNKVYNEDVPSYLDLTRKEKRIKMQNPRDVSGHEATTNDSPKSYDLLKPDFYYDIEFLSTLLHEERDHYNSPWSSGNCIGPREMRGWLSRLWVEKPGMRELIWKGACLALNAERWLGCLTEICSYHNLPCPSDDERLPVGTGSNPVYLVAGFAVKIFVEGGLEASMYNLGTELEFYSMLCKSSSALKNHVPEVVASGILYLESGTLRIVSWNGTGVPNVICDRNLILKCNEGGFPFDVWRKKHLEYKKAGLPFEEQFKSSVCAPICPFVITKRCKGKIFAELRDKLSWEEAVNLASFLGKQLHNLHVLPYPPFDQPNLIDIERKEEMPFADAVVDDNCCKADIPEEWRIFVSILSMRRKNLISRLTNWGDPIPKSLIEKVDVYLPDDFTKLFVRYENHSLNKLYKDCSWIHTDIMDDNVYMEPQIGSSCSNGNAAVTCLVECDSTNGCVDGSKKSWHPSYIIDFSDLSIGDRIYDIIPIYLDIFRGDSSLLKQFLESYKLPLIRRNKGFIEDGDKYKRLSYHTMCYCILHDENILGAIFSIWKELRTANSWEEVELSVWGELNNYQYSS</sequence>
<evidence type="ECO:0000256" key="6">
    <source>
        <dbReference type="ARBA" id="ARBA00023004"/>
    </source>
</evidence>
<dbReference type="SUPFAM" id="SSF51197">
    <property type="entry name" value="Clavaminate synthase-like"/>
    <property type="match status" value="1"/>
</dbReference>
<dbReference type="InterPro" id="IPR050910">
    <property type="entry name" value="JMJD6_ArgDemeth/LysHydrox"/>
</dbReference>